<evidence type="ECO:0000313" key="4">
    <source>
        <dbReference type="Proteomes" id="UP000440125"/>
    </source>
</evidence>
<gene>
    <name evidence="3" type="ORF">D1867_10305</name>
</gene>
<keyword evidence="4" id="KW-1185">Reference proteome</keyword>
<comment type="caution">
    <text evidence="3">The sequence shown here is derived from an EMBL/GenBank/DDBJ whole genome shotgun (WGS) entry which is preliminary data.</text>
</comment>
<evidence type="ECO:0000259" key="2">
    <source>
        <dbReference type="PROSITE" id="PS50983"/>
    </source>
</evidence>
<name>A0A6A9QK86_ACIIN</name>
<dbReference type="SUPFAM" id="SSF53807">
    <property type="entry name" value="Helical backbone' metal receptor"/>
    <property type="match status" value="1"/>
</dbReference>
<evidence type="ECO:0000313" key="3">
    <source>
        <dbReference type="EMBL" id="MUM65626.1"/>
    </source>
</evidence>
<reference evidence="3 4" key="1">
    <citation type="submission" date="2019-10" db="EMBL/GenBank/DDBJ databases">
        <title>Genome Sequences from Six Type Strain Members of the Archaeal Family Sulfolobaceae: Acidianus ambivalens, Acidianus infernus, Metallosphaera prunae, Stygiolobus azoricus, Sulfolobus metallicus, and Sulfurisphaera ohwakuensis.</title>
        <authorList>
            <person name="Counts J.A."/>
            <person name="Kelly R.M."/>
        </authorList>
    </citation>
    <scope>NUCLEOTIDE SEQUENCE [LARGE SCALE GENOMIC DNA]</scope>
    <source>
        <strain evidence="3 4">DSM 3191</strain>
    </source>
</reference>
<dbReference type="PANTHER" id="PTHR30535:SF34">
    <property type="entry name" value="MOLYBDATE-BINDING PROTEIN MOLA"/>
    <property type="match status" value="1"/>
</dbReference>
<dbReference type="EMBL" id="WFIY01000004">
    <property type="protein sequence ID" value="MUM65626.1"/>
    <property type="molecule type" value="Genomic_DNA"/>
</dbReference>
<keyword evidence="1" id="KW-0812">Transmembrane</keyword>
<feature type="domain" description="Fe/B12 periplasmic-binding" evidence="2">
    <location>
        <begin position="55"/>
        <end position="320"/>
    </location>
</feature>
<dbReference type="InterPro" id="IPR050902">
    <property type="entry name" value="ABC_Transporter_SBP"/>
</dbReference>
<feature type="transmembrane region" description="Helical" evidence="1">
    <location>
        <begin position="7"/>
        <end position="30"/>
    </location>
</feature>
<organism evidence="3 4">
    <name type="scientific">Acidianus infernus</name>
    <dbReference type="NCBI Taxonomy" id="12915"/>
    <lineage>
        <taxon>Archaea</taxon>
        <taxon>Thermoproteota</taxon>
        <taxon>Thermoprotei</taxon>
        <taxon>Sulfolobales</taxon>
        <taxon>Sulfolobaceae</taxon>
        <taxon>Acidianus</taxon>
    </lineage>
</organism>
<keyword evidence="1" id="KW-0472">Membrane</keyword>
<dbReference type="PANTHER" id="PTHR30535">
    <property type="entry name" value="VITAMIN B12-BINDING PROTEIN"/>
    <property type="match status" value="1"/>
</dbReference>
<keyword evidence="1" id="KW-1133">Transmembrane helix</keyword>
<dbReference type="Gene3D" id="3.40.50.1980">
    <property type="entry name" value="Nitrogenase molybdenum iron protein domain"/>
    <property type="match status" value="2"/>
</dbReference>
<evidence type="ECO:0000256" key="1">
    <source>
        <dbReference type="SAM" id="Phobius"/>
    </source>
</evidence>
<dbReference type="Proteomes" id="UP000440125">
    <property type="component" value="Unassembled WGS sequence"/>
</dbReference>
<protein>
    <submittedName>
        <fullName evidence="3">ABC transporter substrate-binding protein</fullName>
    </submittedName>
</protein>
<dbReference type="PROSITE" id="PS50983">
    <property type="entry name" value="FE_B12_PBP"/>
    <property type="match status" value="1"/>
</dbReference>
<dbReference type="Pfam" id="PF01497">
    <property type="entry name" value="Peripla_BP_2"/>
    <property type="match status" value="1"/>
</dbReference>
<sequence>MDRLYKYLMNLKIVGLAIVILVVIGGIAVYEVMKKTTTANETYPTTSGTSSVKLRIVSLTPSDTQDLIALGLGKYIVGLDRYSYTILQLVNKTSCIPSNVTVFPQIYPVNISGLIELNPTVIVGEKDLLYECINSLQKAGLKTYLTNADYASNFYQIESCICSLGKYFNETNASKELVNWMNSKLQEFSSSGNKTVAYIDWICPNYYFWTAGGNVFINSLIQLGGGINAFGECVNYEELCPGKLIEANPDILVVNVVYNISYTKYLLSHIPGIQNVTAYKDGNIYFLCCYSSYLTNEPGPLAVYAVLLFHDIINGTAPHQITWSWIYNCIKPELPVF</sequence>
<dbReference type="AlphaFoldDB" id="A0A6A9QK86"/>
<proteinExistence type="predicted"/>
<dbReference type="OrthoDB" id="24039at2157"/>
<dbReference type="InterPro" id="IPR002491">
    <property type="entry name" value="ABC_transptr_periplasmic_BD"/>
</dbReference>
<accession>A0A6A9QK86</accession>